<feature type="transmembrane region" description="Helical" evidence="1">
    <location>
        <begin position="150"/>
        <end position="169"/>
    </location>
</feature>
<feature type="transmembrane region" description="Helical" evidence="1">
    <location>
        <begin position="76"/>
        <end position="99"/>
    </location>
</feature>
<evidence type="ECO:0000313" key="3">
    <source>
        <dbReference type="Proteomes" id="UP000178104"/>
    </source>
</evidence>
<feature type="transmembrane region" description="Helical" evidence="1">
    <location>
        <begin position="181"/>
        <end position="199"/>
    </location>
</feature>
<keyword evidence="1" id="KW-0812">Transmembrane</keyword>
<evidence type="ECO:0000313" key="2">
    <source>
        <dbReference type="EMBL" id="OGI95113.1"/>
    </source>
</evidence>
<dbReference type="Proteomes" id="UP000178104">
    <property type="component" value="Unassembled WGS sequence"/>
</dbReference>
<organism evidence="2 3">
    <name type="scientific">Candidatus Nomurabacteria bacterium RIFCSPLOWO2_01_FULL_42_17</name>
    <dbReference type="NCBI Taxonomy" id="1801780"/>
    <lineage>
        <taxon>Bacteria</taxon>
        <taxon>Candidatus Nomuraibacteriota</taxon>
    </lineage>
</organism>
<keyword evidence="1" id="KW-0472">Membrane</keyword>
<accession>A0A1F6XLY8</accession>
<protein>
    <recommendedName>
        <fullName evidence="4">Ferric oxidoreductase domain-containing protein</fullName>
    </recommendedName>
</protein>
<proteinExistence type="predicted"/>
<reference evidence="2 3" key="1">
    <citation type="journal article" date="2016" name="Nat. Commun.">
        <title>Thousands of microbial genomes shed light on interconnected biogeochemical processes in an aquifer system.</title>
        <authorList>
            <person name="Anantharaman K."/>
            <person name="Brown C.T."/>
            <person name="Hug L.A."/>
            <person name="Sharon I."/>
            <person name="Castelle C.J."/>
            <person name="Probst A.J."/>
            <person name="Thomas B.C."/>
            <person name="Singh A."/>
            <person name="Wilkins M.J."/>
            <person name="Karaoz U."/>
            <person name="Brodie E.L."/>
            <person name="Williams K.H."/>
            <person name="Hubbard S.S."/>
            <person name="Banfield J.F."/>
        </authorList>
    </citation>
    <scope>NUCLEOTIDE SEQUENCE [LARGE SCALE GENOMIC DNA]</scope>
</reference>
<name>A0A1F6XLY8_9BACT</name>
<keyword evidence="1" id="KW-1133">Transmembrane helix</keyword>
<dbReference type="EMBL" id="MFVE01000007">
    <property type="protein sequence ID" value="OGI95113.1"/>
    <property type="molecule type" value="Genomic_DNA"/>
</dbReference>
<evidence type="ECO:0008006" key="4">
    <source>
        <dbReference type="Google" id="ProtNLM"/>
    </source>
</evidence>
<dbReference type="AlphaFoldDB" id="A0A1F6XLY8"/>
<sequence>MKARYLQIFAWTISILAVVLAVVAWGQDNRWQLTGLSFYQVFPVFGLLAFSLMWAHYAMSALRQYLKLDTTVLRNYFEITSLMVLAAILLHPGLLAWQLWRDGLGLPPGSEINYVSPSMGIYVVIAMVSLLIFLAYELRRMYGNRPWWKYVQYASDVAIFLILIHSLKLGSQLQVGWLRPIWYFYGITLAISLAYTYLLKYQNRQKTVVK</sequence>
<feature type="transmembrane region" description="Helical" evidence="1">
    <location>
        <begin position="36"/>
        <end position="55"/>
    </location>
</feature>
<gene>
    <name evidence="2" type="ORF">A2917_01865</name>
</gene>
<dbReference type="STRING" id="1801780.A2917_01865"/>
<comment type="caution">
    <text evidence="2">The sequence shown here is derived from an EMBL/GenBank/DDBJ whole genome shotgun (WGS) entry which is preliminary data.</text>
</comment>
<feature type="transmembrane region" description="Helical" evidence="1">
    <location>
        <begin position="119"/>
        <end position="138"/>
    </location>
</feature>
<evidence type="ECO:0000256" key="1">
    <source>
        <dbReference type="SAM" id="Phobius"/>
    </source>
</evidence>